<name>A0A8S1MHC3_9CILI</name>
<dbReference type="PANTHER" id="PTHR19871:SF14">
    <property type="entry name" value="DUF4062 DOMAIN-CONTAINING PROTEIN"/>
    <property type="match status" value="1"/>
</dbReference>
<sequence>MDDAYSNRPTSAKDKKTTIESMRNENMNYIDSSDVVVEYYKNQTASGLDRYFLEIEDWLDEEKSLHQNTPLVLEADDGIGKKTLLVKWMEYHAKNKKGRYQDYIIPHFATQSGKNSNYFFAIYRILIKLRETLNIKQKVELVEEKLRRYFHYWLEICSRELEQQFLNGAKVIYDKVILIFEGIDNFRDMLDVHREANVSFWLPKYFPKNIKVIVTAEKNSNSMRILKPSCHVIPITCDPKVIKIMVNGHFGKQSFLSDQRVQTIQELFIQLNYKVRNQPLFVRSFMTVFLPYPTDGLVELKDIDVSVVENILKELNLDSIQNFRSVEELFTFQLKFFSESFIFTPKTPELKQDPKFIQLITVLAITQKGLTYKEIQSVCEFEEKQWKLFLLFFKIFLMKHRELWIIHNEIFKKCVINCYHNDKTLQLHDKIAETIAKYTNNSIRKLEEETFHLFSAKNYFKLKEVISIIENFLLLFNPNNKYDLCRYWQKLEENGFDPVLEYNKAVEGFQIHYHPSAEDLFRIIIQVSRFLKEFGDFETKNTPVFRHPPIIGVLQDLYDIGLLQEILKLDLYFNKDPEFKQFDPAKHLKRVAKAIKTPALTKMESQNVEIQQNRQEVRNYYLQQMIKPSEREPDELEIIQTLDIEEFKYQMQKILQKLLTDKREQLSGEEEITGDRVSSDYYYKRWIWIQFPWACLSISKKCDYSKTIKHCFSSATDYMSVEEEHAYTNSALKIAIEAKLKKKLMYETEPEEQQQSIILIPQASILNQPQPVKLDYNFDNTQASRFDRSKNILPRIDSSIHASTINKSQDKYERTMFITQDFTDLDNLNQESKQIKITIENRSNDGQNTVKLLDKFKTQKGRLKSFQSSSLSLNAYQQTEIFPILKTDIQKHSQKQLHLLEQQAKQMRKKLDTLTYENLKYAKLLKQQKIIDFNKGYIKKELSNLEELKETKTELEKQLQEAEQSYKTSSFQKIRVITILKICKDNKQQNEEYIRHLQQLINNFKKLIRFEEVEISKNKQQIKTLYRTIDDFLLTYNQKKKHQGNLINQIRNSLLEKKNLDHLFQAADVYIQDSALESVQNLRRNQAKQNDAQQNKKLKQQQEKNTKNIHEKLEQFEKQYAQIKGIFDIKEQNYSHSNNFIDFMANIEKKSELEIQLSEQQQNLEASKQKKIKLEEELLTFQNAYQMNKSQSLSNIEATDTQNVEQQENNIQVQADYLRKIRDFKVKFHSSYDSLYTKFASKDDQQLLNSIKLRKQKIIESEGQDAYSKLLNNSYDMDKIYKKIVPYENVLNLSQSSESDHEM</sequence>
<dbReference type="Proteomes" id="UP000692954">
    <property type="component" value="Unassembled WGS sequence"/>
</dbReference>
<keyword evidence="1" id="KW-0175">Coiled coil</keyword>
<evidence type="ECO:0000256" key="1">
    <source>
        <dbReference type="SAM" id="Coils"/>
    </source>
</evidence>
<evidence type="ECO:0000313" key="3">
    <source>
        <dbReference type="Proteomes" id="UP000692954"/>
    </source>
</evidence>
<feature type="coiled-coil region" evidence="1">
    <location>
        <begin position="890"/>
        <end position="1003"/>
    </location>
</feature>
<evidence type="ECO:0000313" key="2">
    <source>
        <dbReference type="EMBL" id="CAD8080000.1"/>
    </source>
</evidence>
<comment type="caution">
    <text evidence="2">The sequence shown here is derived from an EMBL/GenBank/DDBJ whole genome shotgun (WGS) entry which is preliminary data.</text>
</comment>
<dbReference type="OrthoDB" id="2325716at2759"/>
<accession>A0A8S1MHC3</accession>
<dbReference type="EMBL" id="CAJJDN010000040">
    <property type="protein sequence ID" value="CAD8080000.1"/>
    <property type="molecule type" value="Genomic_DNA"/>
</dbReference>
<dbReference type="PANTHER" id="PTHR19871">
    <property type="entry name" value="BETA TRANSDUCIN-RELATED PROTEIN"/>
    <property type="match status" value="1"/>
</dbReference>
<organism evidence="2 3">
    <name type="scientific">Paramecium sonneborni</name>
    <dbReference type="NCBI Taxonomy" id="65129"/>
    <lineage>
        <taxon>Eukaryota</taxon>
        <taxon>Sar</taxon>
        <taxon>Alveolata</taxon>
        <taxon>Ciliophora</taxon>
        <taxon>Intramacronucleata</taxon>
        <taxon>Oligohymenophorea</taxon>
        <taxon>Peniculida</taxon>
        <taxon>Parameciidae</taxon>
        <taxon>Paramecium</taxon>
    </lineage>
</organism>
<feature type="coiled-coil region" evidence="1">
    <location>
        <begin position="1076"/>
        <end position="1119"/>
    </location>
</feature>
<proteinExistence type="predicted"/>
<keyword evidence="3" id="KW-1185">Reference proteome</keyword>
<protein>
    <submittedName>
        <fullName evidence="2">Uncharacterized protein</fullName>
    </submittedName>
</protein>
<reference evidence="2" key="1">
    <citation type="submission" date="2021-01" db="EMBL/GenBank/DDBJ databases">
        <authorList>
            <consortium name="Genoscope - CEA"/>
            <person name="William W."/>
        </authorList>
    </citation>
    <scope>NUCLEOTIDE SEQUENCE</scope>
</reference>
<feature type="coiled-coil region" evidence="1">
    <location>
        <begin position="1150"/>
        <end position="1184"/>
    </location>
</feature>
<dbReference type="InterPro" id="IPR052752">
    <property type="entry name" value="NACHT-WD_repeat"/>
</dbReference>
<gene>
    <name evidence="2" type="ORF">PSON_ATCC_30995.1.T0400018</name>
</gene>